<evidence type="ECO:0000313" key="9">
    <source>
        <dbReference type="EMBL" id="GFQ75786.1"/>
    </source>
</evidence>
<keyword evidence="6" id="KW-0539">Nucleus</keyword>
<evidence type="ECO:0000259" key="8">
    <source>
        <dbReference type="PROSITE" id="PS50157"/>
    </source>
</evidence>
<dbReference type="OrthoDB" id="6429583at2759"/>
<evidence type="ECO:0000313" key="10">
    <source>
        <dbReference type="Proteomes" id="UP000887116"/>
    </source>
</evidence>
<evidence type="ECO:0000256" key="1">
    <source>
        <dbReference type="ARBA" id="ARBA00004123"/>
    </source>
</evidence>
<dbReference type="GO" id="GO:0005634">
    <property type="term" value="C:nucleus"/>
    <property type="evidence" value="ECO:0007669"/>
    <property type="project" value="UniProtKB-SubCell"/>
</dbReference>
<dbReference type="FunFam" id="3.30.160.60:FF:000145">
    <property type="entry name" value="Zinc finger protein 574"/>
    <property type="match status" value="1"/>
</dbReference>
<reference evidence="9" key="1">
    <citation type="submission" date="2020-07" db="EMBL/GenBank/DDBJ databases">
        <title>Multicomponent nature underlies the extraordinary mechanical properties of spider dragline silk.</title>
        <authorList>
            <person name="Kono N."/>
            <person name="Nakamura H."/>
            <person name="Mori M."/>
            <person name="Yoshida Y."/>
            <person name="Ohtoshi R."/>
            <person name="Malay A.D."/>
            <person name="Moran D.A.P."/>
            <person name="Tomita M."/>
            <person name="Numata K."/>
            <person name="Arakawa K."/>
        </authorList>
    </citation>
    <scope>NUCLEOTIDE SEQUENCE</scope>
</reference>
<evidence type="ECO:0000256" key="4">
    <source>
        <dbReference type="ARBA" id="ARBA00022771"/>
    </source>
</evidence>
<dbReference type="Pfam" id="PF13894">
    <property type="entry name" value="zf-C2H2_4"/>
    <property type="match status" value="1"/>
</dbReference>
<protein>
    <recommendedName>
        <fullName evidence="8">C2H2-type domain-containing protein</fullName>
    </recommendedName>
</protein>
<keyword evidence="10" id="KW-1185">Reference proteome</keyword>
<dbReference type="Pfam" id="PF00096">
    <property type="entry name" value="zf-C2H2"/>
    <property type="match status" value="1"/>
</dbReference>
<keyword evidence="4 7" id="KW-0863">Zinc-finger</keyword>
<accession>A0A8X6KJS5</accession>
<dbReference type="GO" id="GO:0000981">
    <property type="term" value="F:DNA-binding transcription factor activity, RNA polymerase II-specific"/>
    <property type="evidence" value="ECO:0007669"/>
    <property type="project" value="TreeGrafter"/>
</dbReference>
<evidence type="ECO:0000256" key="2">
    <source>
        <dbReference type="ARBA" id="ARBA00022723"/>
    </source>
</evidence>
<dbReference type="InterPro" id="IPR013087">
    <property type="entry name" value="Znf_C2H2_type"/>
</dbReference>
<gene>
    <name evidence="9" type="ORF">TNCT_548621</name>
</gene>
<dbReference type="InterPro" id="IPR036236">
    <property type="entry name" value="Znf_C2H2_sf"/>
</dbReference>
<dbReference type="AlphaFoldDB" id="A0A8X6KJS5"/>
<dbReference type="PROSITE" id="PS00028">
    <property type="entry name" value="ZINC_FINGER_C2H2_1"/>
    <property type="match status" value="1"/>
</dbReference>
<evidence type="ECO:0000256" key="5">
    <source>
        <dbReference type="ARBA" id="ARBA00022833"/>
    </source>
</evidence>
<keyword evidence="5" id="KW-0862">Zinc</keyword>
<dbReference type="PROSITE" id="PS50157">
    <property type="entry name" value="ZINC_FINGER_C2H2_2"/>
    <property type="match status" value="2"/>
</dbReference>
<proteinExistence type="predicted"/>
<feature type="domain" description="C2H2-type" evidence="8">
    <location>
        <begin position="90"/>
        <end position="117"/>
    </location>
</feature>
<feature type="domain" description="C2H2-type" evidence="8">
    <location>
        <begin position="62"/>
        <end position="89"/>
    </location>
</feature>
<dbReference type="PANTHER" id="PTHR24394">
    <property type="entry name" value="ZINC FINGER PROTEIN"/>
    <property type="match status" value="1"/>
</dbReference>
<comment type="subcellular location">
    <subcellularLocation>
        <location evidence="1">Nucleus</location>
    </subcellularLocation>
</comment>
<evidence type="ECO:0000256" key="6">
    <source>
        <dbReference type="ARBA" id="ARBA00023242"/>
    </source>
</evidence>
<evidence type="ECO:0000256" key="7">
    <source>
        <dbReference type="PROSITE-ProRule" id="PRU00042"/>
    </source>
</evidence>
<dbReference type="SUPFAM" id="SSF57667">
    <property type="entry name" value="beta-beta-alpha zinc fingers"/>
    <property type="match status" value="1"/>
</dbReference>
<dbReference type="GO" id="GO:0008270">
    <property type="term" value="F:zinc ion binding"/>
    <property type="evidence" value="ECO:0007669"/>
    <property type="project" value="UniProtKB-KW"/>
</dbReference>
<dbReference type="EMBL" id="BMAO01011708">
    <property type="protein sequence ID" value="GFQ75786.1"/>
    <property type="molecule type" value="Genomic_DNA"/>
</dbReference>
<keyword evidence="3" id="KW-0677">Repeat</keyword>
<name>A0A8X6KJS5_TRICU</name>
<sequence>MQSINRKAWQKIGNFERFQKSFATHTCPHCSYMTSHKGMTIGAFELFSTKVNLYNKSKPIVHICPHCSYTTAIKSHLTQHIRTHTGERPFACRICQKRFVQKQHLLRHMLSHANHNVRS</sequence>
<keyword evidence="2" id="KW-0479">Metal-binding</keyword>
<evidence type="ECO:0000256" key="3">
    <source>
        <dbReference type="ARBA" id="ARBA00022737"/>
    </source>
</evidence>
<comment type="caution">
    <text evidence="9">The sequence shown here is derived from an EMBL/GenBank/DDBJ whole genome shotgun (WGS) entry which is preliminary data.</text>
</comment>
<organism evidence="9 10">
    <name type="scientific">Trichonephila clavata</name>
    <name type="common">Joro spider</name>
    <name type="synonym">Nephila clavata</name>
    <dbReference type="NCBI Taxonomy" id="2740835"/>
    <lineage>
        <taxon>Eukaryota</taxon>
        <taxon>Metazoa</taxon>
        <taxon>Ecdysozoa</taxon>
        <taxon>Arthropoda</taxon>
        <taxon>Chelicerata</taxon>
        <taxon>Arachnida</taxon>
        <taxon>Araneae</taxon>
        <taxon>Araneomorphae</taxon>
        <taxon>Entelegynae</taxon>
        <taxon>Araneoidea</taxon>
        <taxon>Nephilidae</taxon>
        <taxon>Trichonephila</taxon>
    </lineage>
</organism>
<dbReference type="Proteomes" id="UP000887116">
    <property type="component" value="Unassembled WGS sequence"/>
</dbReference>
<dbReference type="FunFam" id="3.30.160.60:FF:000624">
    <property type="entry name" value="zinc finger protein 697"/>
    <property type="match status" value="1"/>
</dbReference>
<dbReference type="PANTHER" id="PTHR24394:SF44">
    <property type="entry name" value="ZINC FINGER PROTEIN 271-LIKE"/>
    <property type="match status" value="1"/>
</dbReference>
<dbReference type="SMART" id="SM00355">
    <property type="entry name" value="ZnF_C2H2"/>
    <property type="match status" value="2"/>
</dbReference>
<dbReference type="Gene3D" id="3.30.160.60">
    <property type="entry name" value="Classic Zinc Finger"/>
    <property type="match status" value="2"/>
</dbReference>